<comment type="caution">
    <text evidence="2">The sequence shown here is derived from an EMBL/GenBank/DDBJ whole genome shotgun (WGS) entry which is preliminary data.</text>
</comment>
<dbReference type="eggNOG" id="ENOG5034A1H">
    <property type="taxonomic scope" value="Bacteria"/>
</dbReference>
<keyword evidence="1" id="KW-0472">Membrane</keyword>
<keyword evidence="3" id="KW-1185">Reference proteome</keyword>
<keyword evidence="1" id="KW-0812">Transmembrane</keyword>
<dbReference type="EMBL" id="ACXX02000001">
    <property type="protein sequence ID" value="EGD49718.1"/>
    <property type="molecule type" value="Genomic_DNA"/>
</dbReference>
<sequence>MINNFKTGKIAFLKTKAIIAVIAALILGAIIIVLLLTGFPSSKKVHNKGVYVLNQGLIELRL</sequence>
<dbReference type="Proteomes" id="UP000003860">
    <property type="component" value="Unassembled WGS sequence"/>
</dbReference>
<protein>
    <submittedName>
        <fullName evidence="2">Uncharacterized protein</fullName>
    </submittedName>
</protein>
<reference evidence="2" key="1">
    <citation type="submission" date="2009-07" db="EMBL/GenBank/DDBJ databases">
        <authorList>
            <consortium name="US DOE Joint Genome Institute (JGI-PGF)"/>
            <person name="Lucas S."/>
            <person name="Copeland A."/>
            <person name="Lapidus A."/>
            <person name="Glavina del Rio T."/>
            <person name="Tice H."/>
            <person name="Bruce D."/>
            <person name="Goodwin L."/>
            <person name="Pitluck S."/>
            <person name="Larimer F."/>
            <person name="Land M.L."/>
            <person name="Mouttaki H."/>
            <person name="He Z."/>
            <person name="Zhou J."/>
            <person name="Hemme C.L."/>
        </authorList>
    </citation>
    <scope>NUCLEOTIDE SEQUENCE</scope>
    <source>
        <strain evidence="2">DSM 2782</strain>
    </source>
</reference>
<reference evidence="2" key="2">
    <citation type="submission" date="2011-01" db="EMBL/GenBank/DDBJ databases">
        <title>The Non-contiguous Finished genome of Clostridium papyrosolvens.</title>
        <authorList>
            <person name="Lucas S."/>
            <person name="Copeland A."/>
            <person name="Lapidus A."/>
            <person name="Cheng J.-F."/>
            <person name="Goodwin L."/>
            <person name="Pitluck S."/>
            <person name="Misra M."/>
            <person name="Chertkov O."/>
            <person name="Detter J.C."/>
            <person name="Han C."/>
            <person name="Tapia R."/>
            <person name="Land M."/>
            <person name="Hauser L."/>
            <person name="Kyrpides N."/>
            <person name="Ivanova N."/>
            <person name="Pagani I."/>
            <person name="Mouttaki H."/>
            <person name="He Z."/>
            <person name="Zhou J."/>
            <person name="Hemme C.L."/>
            <person name="Woyke T."/>
        </authorList>
    </citation>
    <scope>NUCLEOTIDE SEQUENCE [LARGE SCALE GENOMIC DNA]</scope>
    <source>
        <strain evidence="2">DSM 2782</strain>
    </source>
</reference>
<dbReference type="STRING" id="588581.Cpap_4160"/>
<feature type="transmembrane region" description="Helical" evidence="1">
    <location>
        <begin position="17"/>
        <end position="39"/>
    </location>
</feature>
<dbReference type="AlphaFoldDB" id="F1T8C0"/>
<evidence type="ECO:0000313" key="3">
    <source>
        <dbReference type="Proteomes" id="UP000003860"/>
    </source>
</evidence>
<accession>F1T8C0</accession>
<dbReference type="RefSeq" id="WP_004616611.1">
    <property type="nucleotide sequence ID" value="NZ_ACXX02000001.1"/>
</dbReference>
<proteinExistence type="predicted"/>
<evidence type="ECO:0000313" key="2">
    <source>
        <dbReference type="EMBL" id="EGD49718.1"/>
    </source>
</evidence>
<organism evidence="2 3">
    <name type="scientific">Ruminiclostridium papyrosolvens DSM 2782</name>
    <dbReference type="NCBI Taxonomy" id="588581"/>
    <lineage>
        <taxon>Bacteria</taxon>
        <taxon>Bacillati</taxon>
        <taxon>Bacillota</taxon>
        <taxon>Clostridia</taxon>
        <taxon>Eubacteriales</taxon>
        <taxon>Oscillospiraceae</taxon>
        <taxon>Ruminiclostridium</taxon>
    </lineage>
</organism>
<gene>
    <name evidence="2" type="ORF">Cpap_4160</name>
</gene>
<name>F1T8C0_9FIRM</name>
<evidence type="ECO:0000256" key="1">
    <source>
        <dbReference type="SAM" id="Phobius"/>
    </source>
</evidence>
<keyword evidence="1" id="KW-1133">Transmembrane helix</keyword>